<reference evidence="1 2" key="1">
    <citation type="journal article" date="2021" name="Nat. Plants">
        <title>The Taxus genome provides insights into paclitaxel biosynthesis.</title>
        <authorList>
            <person name="Xiong X."/>
            <person name="Gou J."/>
            <person name="Liao Q."/>
            <person name="Li Y."/>
            <person name="Zhou Q."/>
            <person name="Bi G."/>
            <person name="Li C."/>
            <person name="Du R."/>
            <person name="Wang X."/>
            <person name="Sun T."/>
            <person name="Guo L."/>
            <person name="Liang H."/>
            <person name="Lu P."/>
            <person name="Wu Y."/>
            <person name="Zhang Z."/>
            <person name="Ro D.K."/>
            <person name="Shang Y."/>
            <person name="Huang S."/>
            <person name="Yan J."/>
        </authorList>
    </citation>
    <scope>NUCLEOTIDE SEQUENCE [LARGE SCALE GENOMIC DNA]</scope>
    <source>
        <strain evidence="1">Ta-2019</strain>
    </source>
</reference>
<dbReference type="EMBL" id="JAHRHJ020000010">
    <property type="protein sequence ID" value="KAH9299759.1"/>
    <property type="molecule type" value="Genomic_DNA"/>
</dbReference>
<feature type="non-terminal residue" evidence="1">
    <location>
        <position position="50"/>
    </location>
</feature>
<evidence type="ECO:0000313" key="1">
    <source>
        <dbReference type="EMBL" id="KAH9299759.1"/>
    </source>
</evidence>
<organism evidence="1 2">
    <name type="scientific">Taxus chinensis</name>
    <name type="common">Chinese yew</name>
    <name type="synonym">Taxus wallichiana var. chinensis</name>
    <dbReference type="NCBI Taxonomy" id="29808"/>
    <lineage>
        <taxon>Eukaryota</taxon>
        <taxon>Viridiplantae</taxon>
        <taxon>Streptophyta</taxon>
        <taxon>Embryophyta</taxon>
        <taxon>Tracheophyta</taxon>
        <taxon>Spermatophyta</taxon>
        <taxon>Pinopsida</taxon>
        <taxon>Pinidae</taxon>
        <taxon>Conifers II</taxon>
        <taxon>Cupressales</taxon>
        <taxon>Taxaceae</taxon>
        <taxon>Taxus</taxon>
    </lineage>
</organism>
<dbReference type="AlphaFoldDB" id="A0AA38CNK0"/>
<name>A0AA38CNK0_TAXCH</name>
<protein>
    <submittedName>
        <fullName evidence="1">Uncharacterized protein</fullName>
    </submittedName>
</protein>
<keyword evidence="2" id="KW-1185">Reference proteome</keyword>
<accession>A0AA38CNK0</accession>
<proteinExistence type="predicted"/>
<gene>
    <name evidence="1" type="ORF">KI387_031441</name>
</gene>
<dbReference type="Proteomes" id="UP000824469">
    <property type="component" value="Unassembled WGS sequence"/>
</dbReference>
<sequence length="50" mass="6138">MDTDTYRALIDRMGPEVVTWRPYRDYGGWPEDVVELWCIQRTMWLEDQFP</sequence>
<evidence type="ECO:0000313" key="2">
    <source>
        <dbReference type="Proteomes" id="UP000824469"/>
    </source>
</evidence>
<comment type="caution">
    <text evidence="1">The sequence shown here is derived from an EMBL/GenBank/DDBJ whole genome shotgun (WGS) entry which is preliminary data.</text>
</comment>